<accession>A0A0K8PBW4</accession>
<name>A0A0K8PBW4_9CHLR</name>
<dbReference type="Proteomes" id="UP000053370">
    <property type="component" value="Unassembled WGS sequence"/>
</dbReference>
<protein>
    <submittedName>
        <fullName evidence="1">Uncharacterized protein</fullName>
    </submittedName>
</protein>
<reference evidence="1" key="1">
    <citation type="journal article" date="2015" name="Genome Announc.">
        <title>Draft Genome Sequence of Anaerolineae Strain TC1, a Novel Isolate from a Methanogenic Wastewater Treatment System.</title>
        <authorList>
            <person name="Matsuura N."/>
            <person name="Tourlousse D.M."/>
            <person name="Sun L."/>
            <person name="Toyonaga M."/>
            <person name="Kuroda K."/>
            <person name="Ohashi A."/>
            <person name="Cruz R."/>
            <person name="Yamaguchi T."/>
            <person name="Sekiguchi Y."/>
        </authorList>
    </citation>
    <scope>NUCLEOTIDE SEQUENCE [LARGE SCALE GENOMIC DNA]</scope>
    <source>
        <strain evidence="1">TC1</strain>
    </source>
</reference>
<sequence>MYYQAGVWKKYIDNLELKPKRTSERPFEFGKEGHADVALQQKVRKYFDLLLGYSDFPVLDRSR</sequence>
<gene>
    <name evidence="1" type="ORF">ATC1_12554</name>
</gene>
<organism evidence="1">
    <name type="scientific">Flexilinea flocculi</name>
    <dbReference type="NCBI Taxonomy" id="1678840"/>
    <lineage>
        <taxon>Bacteria</taxon>
        <taxon>Bacillati</taxon>
        <taxon>Chloroflexota</taxon>
        <taxon>Anaerolineae</taxon>
        <taxon>Anaerolineales</taxon>
        <taxon>Anaerolineaceae</taxon>
        <taxon>Flexilinea</taxon>
    </lineage>
</organism>
<dbReference type="STRING" id="1678840.ATC1_12554"/>
<evidence type="ECO:0000313" key="2">
    <source>
        <dbReference type="Proteomes" id="UP000053370"/>
    </source>
</evidence>
<keyword evidence="2" id="KW-1185">Reference proteome</keyword>
<proteinExistence type="predicted"/>
<dbReference type="EMBL" id="DF968180">
    <property type="protein sequence ID" value="GAP40014.1"/>
    <property type="molecule type" value="Genomic_DNA"/>
</dbReference>
<evidence type="ECO:0000313" key="1">
    <source>
        <dbReference type="EMBL" id="GAP40014.1"/>
    </source>
</evidence>
<dbReference type="AlphaFoldDB" id="A0A0K8PBW4"/>